<evidence type="ECO:0000313" key="2">
    <source>
        <dbReference type="EMBL" id="GAA4055607.1"/>
    </source>
</evidence>
<reference evidence="3" key="1">
    <citation type="journal article" date="2019" name="Int. J. Syst. Evol. Microbiol.">
        <title>The Global Catalogue of Microorganisms (GCM) 10K type strain sequencing project: providing services to taxonomists for standard genome sequencing and annotation.</title>
        <authorList>
            <consortium name="The Broad Institute Genomics Platform"/>
            <consortium name="The Broad Institute Genome Sequencing Center for Infectious Disease"/>
            <person name="Wu L."/>
            <person name="Ma J."/>
        </authorList>
    </citation>
    <scope>NUCLEOTIDE SEQUENCE [LARGE SCALE GENOMIC DNA]</scope>
    <source>
        <strain evidence="3">JCM 16702</strain>
    </source>
</reference>
<comment type="caution">
    <text evidence="2">The sequence shown here is derived from an EMBL/GenBank/DDBJ whole genome shotgun (WGS) entry which is preliminary data.</text>
</comment>
<keyword evidence="3" id="KW-1185">Reference proteome</keyword>
<dbReference type="EMBL" id="BAAAZG010000001">
    <property type="protein sequence ID" value="GAA4055607.1"/>
    <property type="molecule type" value="Genomic_DNA"/>
</dbReference>
<name>A0ABP7UZM2_9ACTN</name>
<sequence>MNASPLSHRAAASGRDTDGIPRGRGDIPPPGPRRPAEPEAKGMPRFTPAAQAGVPLRLGRTLAALHEAVRIWAA</sequence>
<organism evidence="2 3">
    <name type="scientific">Actinomadura miaoliensis</name>
    <dbReference type="NCBI Taxonomy" id="430685"/>
    <lineage>
        <taxon>Bacteria</taxon>
        <taxon>Bacillati</taxon>
        <taxon>Actinomycetota</taxon>
        <taxon>Actinomycetes</taxon>
        <taxon>Streptosporangiales</taxon>
        <taxon>Thermomonosporaceae</taxon>
        <taxon>Actinomadura</taxon>
    </lineage>
</organism>
<evidence type="ECO:0000256" key="1">
    <source>
        <dbReference type="SAM" id="MobiDB-lite"/>
    </source>
</evidence>
<dbReference type="Proteomes" id="UP001500683">
    <property type="component" value="Unassembled WGS sequence"/>
</dbReference>
<feature type="region of interest" description="Disordered" evidence="1">
    <location>
        <begin position="1"/>
        <end position="51"/>
    </location>
</feature>
<gene>
    <name evidence="2" type="ORF">GCM10022214_03640</name>
</gene>
<protein>
    <submittedName>
        <fullName evidence="2">Uncharacterized protein</fullName>
    </submittedName>
</protein>
<accession>A0ABP7UZM2</accession>
<proteinExistence type="predicted"/>
<evidence type="ECO:0000313" key="3">
    <source>
        <dbReference type="Proteomes" id="UP001500683"/>
    </source>
</evidence>
<feature type="compositionally biased region" description="Basic and acidic residues" evidence="1">
    <location>
        <begin position="15"/>
        <end position="25"/>
    </location>
</feature>